<dbReference type="GO" id="GO:0022857">
    <property type="term" value="F:transmembrane transporter activity"/>
    <property type="evidence" value="ECO:0007669"/>
    <property type="project" value="TreeGrafter"/>
</dbReference>
<dbReference type="EMBL" id="MAIC01000016">
    <property type="protein sequence ID" value="OPB73762.1"/>
    <property type="molecule type" value="Genomic_DNA"/>
</dbReference>
<dbReference type="EMBL" id="MBDS01000014">
    <property type="protein sequence ID" value="OPB88788.1"/>
    <property type="molecule type" value="Genomic_DNA"/>
</dbReference>
<accession>A0AAJ3NAX0</accession>
<dbReference type="Pfam" id="PF02687">
    <property type="entry name" value="FtsX"/>
    <property type="match status" value="2"/>
</dbReference>
<dbReference type="AlphaFoldDB" id="A0AAJ3NAX0"/>
<evidence type="ECO:0000313" key="12">
    <source>
        <dbReference type="Proteomes" id="UP000190816"/>
    </source>
</evidence>
<dbReference type="GO" id="GO:0005886">
    <property type="term" value="C:plasma membrane"/>
    <property type="evidence" value="ECO:0007669"/>
    <property type="project" value="UniProtKB-SubCell"/>
</dbReference>
<feature type="domain" description="MacB-like periplasmic core" evidence="8">
    <location>
        <begin position="20"/>
        <end position="233"/>
    </location>
</feature>
<dbReference type="PANTHER" id="PTHR30572">
    <property type="entry name" value="MEMBRANE COMPONENT OF TRANSPORTER-RELATED"/>
    <property type="match status" value="1"/>
</dbReference>
<gene>
    <name evidence="9" type="ORF">BAY32_12070</name>
    <name evidence="10" type="ORF">BB021_05285</name>
</gene>
<feature type="transmembrane region" description="Helical" evidence="6">
    <location>
        <begin position="425"/>
        <end position="448"/>
    </location>
</feature>
<dbReference type="InterPro" id="IPR050250">
    <property type="entry name" value="Macrolide_Exporter_MacB"/>
</dbReference>
<evidence type="ECO:0000256" key="5">
    <source>
        <dbReference type="ARBA" id="ARBA00023136"/>
    </source>
</evidence>
<keyword evidence="2" id="KW-1003">Cell membrane</keyword>
<dbReference type="Proteomes" id="UP000190016">
    <property type="component" value="Unassembled WGS sequence"/>
</dbReference>
<feature type="transmembrane region" description="Helical" evidence="6">
    <location>
        <begin position="680"/>
        <end position="700"/>
    </location>
</feature>
<evidence type="ECO:0000313" key="9">
    <source>
        <dbReference type="EMBL" id="OPB73762.1"/>
    </source>
</evidence>
<feature type="transmembrane region" description="Helical" evidence="6">
    <location>
        <begin position="21"/>
        <end position="41"/>
    </location>
</feature>
<name>A0AAJ3NAX0_9FLAO</name>
<feature type="transmembrane region" description="Helical" evidence="6">
    <location>
        <begin position="340"/>
        <end position="362"/>
    </location>
</feature>
<feature type="transmembrane region" description="Helical" evidence="6">
    <location>
        <begin position="767"/>
        <end position="790"/>
    </location>
</feature>
<evidence type="ECO:0000256" key="2">
    <source>
        <dbReference type="ARBA" id="ARBA00022475"/>
    </source>
</evidence>
<evidence type="ECO:0000256" key="3">
    <source>
        <dbReference type="ARBA" id="ARBA00022692"/>
    </source>
</evidence>
<keyword evidence="11" id="KW-1185">Reference proteome</keyword>
<evidence type="ECO:0000313" key="10">
    <source>
        <dbReference type="EMBL" id="OPB88788.1"/>
    </source>
</evidence>
<comment type="subcellular location">
    <subcellularLocation>
        <location evidence="1">Cell membrane</location>
        <topology evidence="1">Multi-pass membrane protein</topology>
    </subcellularLocation>
</comment>
<protein>
    <submittedName>
        <fullName evidence="9">Antibiotic ABC transporter permease</fullName>
    </submittedName>
</protein>
<dbReference type="InterPro" id="IPR025857">
    <property type="entry name" value="MacB_PCD"/>
</dbReference>
<evidence type="ECO:0000256" key="4">
    <source>
        <dbReference type="ARBA" id="ARBA00022989"/>
    </source>
</evidence>
<organism evidence="9 12">
    <name type="scientific">Elizabethkingia ursingii</name>
    <dbReference type="NCBI Taxonomy" id="1756150"/>
    <lineage>
        <taxon>Bacteria</taxon>
        <taxon>Pseudomonadati</taxon>
        <taxon>Bacteroidota</taxon>
        <taxon>Flavobacteriia</taxon>
        <taxon>Flavobacteriales</taxon>
        <taxon>Weeksellaceae</taxon>
        <taxon>Elizabethkingia</taxon>
    </lineage>
</organism>
<reference evidence="9 12" key="1">
    <citation type="submission" date="2016-06" db="EMBL/GenBank/DDBJ databases">
        <authorList>
            <person name="Nicholson A.C."/>
        </authorList>
    </citation>
    <scope>NUCLEOTIDE SEQUENCE [LARGE SCALE GENOMIC DNA]</scope>
    <source>
        <strain evidence="9 12">G4123</strain>
    </source>
</reference>
<evidence type="ECO:0000259" key="7">
    <source>
        <dbReference type="Pfam" id="PF02687"/>
    </source>
</evidence>
<dbReference type="Pfam" id="PF12704">
    <property type="entry name" value="MacB_PCD"/>
    <property type="match status" value="2"/>
</dbReference>
<dbReference type="Proteomes" id="UP000190816">
    <property type="component" value="Unassembled WGS sequence"/>
</dbReference>
<dbReference type="PANTHER" id="PTHR30572:SF18">
    <property type="entry name" value="ABC-TYPE MACROLIDE FAMILY EXPORT SYSTEM PERMEASE COMPONENT 2"/>
    <property type="match status" value="1"/>
</dbReference>
<reference evidence="10 11" key="2">
    <citation type="submission" date="2016-07" db="EMBL/GenBank/DDBJ databases">
        <title>Revisiting the Taxonomy of the Elizabethkingia Genus based on Whole-Genome Sequencing, Optical Mapping, and MALDI-TOF.</title>
        <authorList>
            <person name="Nicholson A.C."/>
        </authorList>
    </citation>
    <scope>NUCLEOTIDE SEQUENCE [LARGE SCALE GENOMIC DNA]</scope>
    <source>
        <strain evidence="10 11">C1558</strain>
    </source>
</reference>
<comment type="caution">
    <text evidence="9">The sequence shown here is derived from an EMBL/GenBank/DDBJ whole genome shotgun (WGS) entry which is preliminary data.</text>
</comment>
<feature type="transmembrane region" description="Helical" evidence="6">
    <location>
        <begin position="733"/>
        <end position="752"/>
    </location>
</feature>
<dbReference type="InterPro" id="IPR003838">
    <property type="entry name" value="ABC3_permease_C"/>
</dbReference>
<keyword evidence="4 6" id="KW-1133">Transmembrane helix</keyword>
<sequence length="804" mass="91664">MLKNWLKIAFTQYKKNWLSTVINLFGLTIGLTGFMLILMHWQDEESYEAWNPGKENIYFLENGMGKNFGVWSSSTQAEVRYGKEKVSGIQDYLLINPFQNNERVGFGSKVSNPVKYTTSDSFFRFFPFKKLAGSYKDIFKNPHVAAISAETAQQLFGNNYQDAIGKTIVSDQNKYVIAAVYELPKENSVIKPGLLVRDGFLNGNEENWGDYNYAGFFMTKPNVDITKVNADLNKMLYDYKVAKDMKIMNKTVQEYEAAIGGKAELFITRLDKMKLEAKGGGIEKADKKNIYTLLGLSVIIVLLSAINFINLKTAQASQRAKEVGVRRVMGGTTWQLTGQFLLETLLICMAAYLLATAFAELLLPAYNKFLGKEIKLSNANVFIYSLIMLLFTSVVSGLIPAVYLANFKPINTLKGNFSRSKHGIWLRNGILTIQFVISSFFIISILIINAQVNHMLNKNLGFNGDQVINIDFMKQVDKPYQKYELLREQLPKIKGVEGVTYTKQRMGMGSAGNSNVNYQDISIMANHGSVDLNFFKFFKIKILEGRDFDPKLSSDTLSSTIVNQAFIKEMGWTPKEAIGKEVRPGFDSIKYKIVGVAQDYNQESVANKVASVIYFNYGRNWNKTNVNNIMVKLSGDNIPETISKIQDYWQKKIEPGYPFKYEFLNKKFARTYDSYKKQRLLFTILNAMVLIVALLGLFALSSLMIDQKLKDVAIKKTLGASDNVLIKDLTRKFLWITTLAVLISIPVSYYFMNEWLKDFAYRIEMPWWPYVLSFVILLLLTFFVVSIKAYRATKVELVKYLKYE</sequence>
<dbReference type="KEGG" id="ego:BBD34_04155"/>
<dbReference type="RefSeq" id="WP_078402479.1">
    <property type="nucleotide sequence ID" value="NZ_CP016377.1"/>
</dbReference>
<feature type="transmembrane region" description="Helical" evidence="6">
    <location>
        <begin position="382"/>
        <end position="404"/>
    </location>
</feature>
<feature type="domain" description="ABC3 transporter permease C-terminal" evidence="7">
    <location>
        <begin position="296"/>
        <end position="408"/>
    </location>
</feature>
<keyword evidence="5 6" id="KW-0472">Membrane</keyword>
<evidence type="ECO:0000259" key="8">
    <source>
        <dbReference type="Pfam" id="PF12704"/>
    </source>
</evidence>
<evidence type="ECO:0000256" key="1">
    <source>
        <dbReference type="ARBA" id="ARBA00004651"/>
    </source>
</evidence>
<proteinExistence type="predicted"/>
<feature type="transmembrane region" description="Helical" evidence="6">
    <location>
        <begin position="290"/>
        <end position="311"/>
    </location>
</feature>
<evidence type="ECO:0000256" key="6">
    <source>
        <dbReference type="SAM" id="Phobius"/>
    </source>
</evidence>
<feature type="domain" description="MacB-like periplasmic core" evidence="8">
    <location>
        <begin position="436"/>
        <end position="647"/>
    </location>
</feature>
<keyword evidence="3 6" id="KW-0812">Transmembrane</keyword>
<evidence type="ECO:0000313" key="11">
    <source>
        <dbReference type="Proteomes" id="UP000190016"/>
    </source>
</evidence>
<feature type="domain" description="ABC3 transporter permease C-terminal" evidence="7">
    <location>
        <begin position="685"/>
        <end position="796"/>
    </location>
</feature>